<evidence type="ECO:0000256" key="1">
    <source>
        <dbReference type="SAM" id="Phobius"/>
    </source>
</evidence>
<dbReference type="Proteomes" id="UP001497382">
    <property type="component" value="Unassembled WGS sequence"/>
</dbReference>
<evidence type="ECO:0008006" key="4">
    <source>
        <dbReference type="Google" id="ProtNLM"/>
    </source>
</evidence>
<feature type="transmembrane region" description="Helical" evidence="1">
    <location>
        <begin position="21"/>
        <end position="41"/>
    </location>
</feature>
<organism evidence="2 3">
    <name type="scientific">Larinioides sclopetarius</name>
    <dbReference type="NCBI Taxonomy" id="280406"/>
    <lineage>
        <taxon>Eukaryota</taxon>
        <taxon>Metazoa</taxon>
        <taxon>Ecdysozoa</taxon>
        <taxon>Arthropoda</taxon>
        <taxon>Chelicerata</taxon>
        <taxon>Arachnida</taxon>
        <taxon>Araneae</taxon>
        <taxon>Araneomorphae</taxon>
        <taxon>Entelegynae</taxon>
        <taxon>Araneoidea</taxon>
        <taxon>Araneidae</taxon>
        <taxon>Larinioides</taxon>
    </lineage>
</organism>
<dbReference type="AlphaFoldDB" id="A0AAV1YVJ9"/>
<comment type="caution">
    <text evidence="2">The sequence shown here is derived from an EMBL/GenBank/DDBJ whole genome shotgun (WGS) entry which is preliminary data.</text>
</comment>
<dbReference type="EMBL" id="CAXIEN010000006">
    <property type="protein sequence ID" value="CAL1262794.1"/>
    <property type="molecule type" value="Genomic_DNA"/>
</dbReference>
<sequence length="67" mass="7437">MMFFPSACYKTSRKLGLSTRVTTKPFFIFGIITTVLLAFVVGSIDLGYQYMLATYAFTAYGLSTVQS</sequence>
<keyword evidence="1" id="KW-1133">Transmembrane helix</keyword>
<protein>
    <recommendedName>
        <fullName evidence="4">NADH dehydrogenase subunit 5</fullName>
    </recommendedName>
</protein>
<accession>A0AAV1YVJ9</accession>
<gene>
    <name evidence="2" type="ORF">LARSCL_LOCUS1200</name>
</gene>
<feature type="non-terminal residue" evidence="2">
    <location>
        <position position="67"/>
    </location>
</feature>
<name>A0AAV1YVJ9_9ARAC</name>
<evidence type="ECO:0000313" key="2">
    <source>
        <dbReference type="EMBL" id="CAL1262794.1"/>
    </source>
</evidence>
<reference evidence="2 3" key="1">
    <citation type="submission" date="2024-04" db="EMBL/GenBank/DDBJ databases">
        <authorList>
            <person name="Rising A."/>
            <person name="Reimegard J."/>
            <person name="Sonavane S."/>
            <person name="Akerstrom W."/>
            <person name="Nylinder S."/>
            <person name="Hedman E."/>
            <person name="Kallberg Y."/>
        </authorList>
    </citation>
    <scope>NUCLEOTIDE SEQUENCE [LARGE SCALE GENOMIC DNA]</scope>
</reference>
<keyword evidence="1" id="KW-0472">Membrane</keyword>
<proteinExistence type="predicted"/>
<keyword evidence="3" id="KW-1185">Reference proteome</keyword>
<keyword evidence="1" id="KW-0812">Transmembrane</keyword>
<evidence type="ECO:0000313" key="3">
    <source>
        <dbReference type="Proteomes" id="UP001497382"/>
    </source>
</evidence>